<dbReference type="Proteomes" id="UP000198977">
    <property type="component" value="Unassembled WGS sequence"/>
</dbReference>
<sequence>MNARTSFWDRRRAAVREEAEAEAREVEAAQIAALPPEPEQTDAEILETLGLPDPDTLEAGDDFTAFMIKAVPHHLRNRALRKLWRSNPVLACLDGLNDYDDDYLTGSTGNGPIKTAYQVGKGMTFHVEKMAKLKAMAEEALAGTPCEEPVEAAPEETPAQDEPLFAATPAAAPEIDAPVQIAEAAPEDAPAMPAPRRMVFTYQEGTA</sequence>
<evidence type="ECO:0008006" key="3">
    <source>
        <dbReference type="Google" id="ProtNLM"/>
    </source>
</evidence>
<dbReference type="Pfam" id="PF11748">
    <property type="entry name" value="DUF3306"/>
    <property type="match status" value="1"/>
</dbReference>
<accession>A0A1I2DVS5</accession>
<gene>
    <name evidence="1" type="ORF">SAMN04488523_11114</name>
</gene>
<keyword evidence="2" id="KW-1185">Reference proteome</keyword>
<organism evidence="1 2">
    <name type="scientific">Sulfitobacter brevis</name>
    <dbReference type="NCBI Taxonomy" id="74348"/>
    <lineage>
        <taxon>Bacteria</taxon>
        <taxon>Pseudomonadati</taxon>
        <taxon>Pseudomonadota</taxon>
        <taxon>Alphaproteobacteria</taxon>
        <taxon>Rhodobacterales</taxon>
        <taxon>Roseobacteraceae</taxon>
        <taxon>Sulfitobacter</taxon>
    </lineage>
</organism>
<evidence type="ECO:0000313" key="2">
    <source>
        <dbReference type="Proteomes" id="UP000198977"/>
    </source>
</evidence>
<dbReference type="OrthoDB" id="8100830at2"/>
<dbReference type="STRING" id="74348.SAMN04488523_11114"/>
<dbReference type="InterPro" id="IPR021735">
    <property type="entry name" value="DUF3306"/>
</dbReference>
<reference evidence="1 2" key="1">
    <citation type="submission" date="2016-10" db="EMBL/GenBank/DDBJ databases">
        <authorList>
            <person name="de Groot N.N."/>
        </authorList>
    </citation>
    <scope>NUCLEOTIDE SEQUENCE [LARGE SCALE GENOMIC DNA]</scope>
    <source>
        <strain evidence="1 2">DSM 11443</strain>
    </source>
</reference>
<evidence type="ECO:0000313" key="1">
    <source>
        <dbReference type="EMBL" id="SFE84351.1"/>
    </source>
</evidence>
<protein>
    <recommendedName>
        <fullName evidence="3">DUF3306 domain-containing protein</fullName>
    </recommendedName>
</protein>
<dbReference type="AlphaFoldDB" id="A0A1I2DVS5"/>
<proteinExistence type="predicted"/>
<name>A0A1I2DVS5_9RHOB</name>
<dbReference type="EMBL" id="FOMW01000011">
    <property type="protein sequence ID" value="SFE84351.1"/>
    <property type="molecule type" value="Genomic_DNA"/>
</dbReference>
<dbReference type="RefSeq" id="WP_093924669.1">
    <property type="nucleotide sequence ID" value="NZ_FOMW01000011.1"/>
</dbReference>